<keyword evidence="3" id="KW-1185">Reference proteome</keyword>
<dbReference type="Pfam" id="PF12804">
    <property type="entry name" value="NTP_transf_3"/>
    <property type="match status" value="1"/>
</dbReference>
<dbReference type="KEGG" id="orp:MOP44_24280"/>
<organism evidence="2 3">
    <name type="scientific">Occallatibacter riparius</name>
    <dbReference type="NCBI Taxonomy" id="1002689"/>
    <lineage>
        <taxon>Bacteria</taxon>
        <taxon>Pseudomonadati</taxon>
        <taxon>Acidobacteriota</taxon>
        <taxon>Terriglobia</taxon>
        <taxon>Terriglobales</taxon>
        <taxon>Acidobacteriaceae</taxon>
        <taxon>Occallatibacter</taxon>
    </lineage>
</organism>
<dbReference type="InterPro" id="IPR029044">
    <property type="entry name" value="Nucleotide-diphossugar_trans"/>
</dbReference>
<feature type="domain" description="MobA-like NTP transferase" evidence="1">
    <location>
        <begin position="9"/>
        <end position="165"/>
    </location>
</feature>
<accession>A0A9J7BME7</accession>
<dbReference type="PANTHER" id="PTHR43777">
    <property type="entry name" value="MOLYBDENUM COFACTOR CYTIDYLYLTRANSFERASE"/>
    <property type="match status" value="1"/>
</dbReference>
<dbReference type="AlphaFoldDB" id="A0A9J7BME7"/>
<dbReference type="Gene3D" id="3.90.550.10">
    <property type="entry name" value="Spore Coat Polysaccharide Biosynthesis Protein SpsA, Chain A"/>
    <property type="match status" value="1"/>
</dbReference>
<dbReference type="SUPFAM" id="SSF53448">
    <property type="entry name" value="Nucleotide-diphospho-sugar transferases"/>
    <property type="match status" value="1"/>
</dbReference>
<evidence type="ECO:0000313" key="3">
    <source>
        <dbReference type="Proteomes" id="UP001059380"/>
    </source>
</evidence>
<sequence>MKHSAKIAAIILAAGASRRLGQPKQLVKYHGETLIARAVRIAYEAGLDPVIVVLGAERDPVRAAVSDERVVFVENDAWAEGIASSMRAGLDALEPDAVGALIMPCDQPRLTSDHLSRMMHSFADGVIVASSYAGLRGVPAIFPRDTWSELMKLSADVGARRLLANPERSVVEVAFDGGEVDIDAPEDLDQLR</sequence>
<proteinExistence type="predicted"/>
<dbReference type="Proteomes" id="UP001059380">
    <property type="component" value="Chromosome"/>
</dbReference>
<dbReference type="InterPro" id="IPR025877">
    <property type="entry name" value="MobA-like_NTP_Trfase"/>
</dbReference>
<evidence type="ECO:0000313" key="2">
    <source>
        <dbReference type="EMBL" id="UWZ83673.1"/>
    </source>
</evidence>
<protein>
    <submittedName>
        <fullName evidence="2">Nucleotidyltransferase family protein</fullName>
    </submittedName>
</protein>
<dbReference type="PANTHER" id="PTHR43777:SF1">
    <property type="entry name" value="MOLYBDENUM COFACTOR CYTIDYLYLTRANSFERASE"/>
    <property type="match status" value="1"/>
</dbReference>
<name>A0A9J7BME7_9BACT</name>
<evidence type="ECO:0000259" key="1">
    <source>
        <dbReference type="Pfam" id="PF12804"/>
    </source>
</evidence>
<dbReference type="CDD" id="cd04182">
    <property type="entry name" value="GT_2_like_f"/>
    <property type="match status" value="1"/>
</dbReference>
<dbReference type="GO" id="GO:0016779">
    <property type="term" value="F:nucleotidyltransferase activity"/>
    <property type="evidence" value="ECO:0007669"/>
    <property type="project" value="UniProtKB-ARBA"/>
</dbReference>
<gene>
    <name evidence="2" type="ORF">MOP44_24280</name>
</gene>
<reference evidence="2" key="1">
    <citation type="submission" date="2021-04" db="EMBL/GenBank/DDBJ databases">
        <title>Phylogenetic analysis of Acidobacteriaceae.</title>
        <authorList>
            <person name="Qiu L."/>
            <person name="Zhang Q."/>
        </authorList>
    </citation>
    <scope>NUCLEOTIDE SEQUENCE</scope>
    <source>
        <strain evidence="2">DSM 25168</strain>
    </source>
</reference>
<dbReference type="EMBL" id="CP093313">
    <property type="protein sequence ID" value="UWZ83673.1"/>
    <property type="molecule type" value="Genomic_DNA"/>
</dbReference>
<dbReference type="RefSeq" id="WP_260793020.1">
    <property type="nucleotide sequence ID" value="NZ_CP093313.1"/>
</dbReference>